<comment type="caution">
    <text evidence="1">The sequence shown here is derived from an EMBL/GenBank/DDBJ whole genome shotgun (WGS) entry which is preliminary data.</text>
</comment>
<evidence type="ECO:0000313" key="2">
    <source>
        <dbReference type="Proteomes" id="UP000284706"/>
    </source>
</evidence>
<sequence>MAMGSEFFINCLPRDMVIDFEVDLRLNGNYLVTSSRRWCGIVFIKAEEYFGNFEVGMNNLLIA</sequence>
<evidence type="ECO:0000313" key="1">
    <source>
        <dbReference type="EMBL" id="PPQ79711.1"/>
    </source>
</evidence>
<organism evidence="1 2">
    <name type="scientific">Gymnopilus dilepis</name>
    <dbReference type="NCBI Taxonomy" id="231916"/>
    <lineage>
        <taxon>Eukaryota</taxon>
        <taxon>Fungi</taxon>
        <taxon>Dikarya</taxon>
        <taxon>Basidiomycota</taxon>
        <taxon>Agaricomycotina</taxon>
        <taxon>Agaricomycetes</taxon>
        <taxon>Agaricomycetidae</taxon>
        <taxon>Agaricales</taxon>
        <taxon>Agaricineae</taxon>
        <taxon>Hymenogastraceae</taxon>
        <taxon>Gymnopilus</taxon>
    </lineage>
</organism>
<dbReference type="Proteomes" id="UP000284706">
    <property type="component" value="Unassembled WGS sequence"/>
</dbReference>
<gene>
    <name evidence="1" type="ORF">CVT26_015809</name>
</gene>
<keyword evidence="2" id="KW-1185">Reference proteome</keyword>
<proteinExistence type="predicted"/>
<accession>A0A409WMN0</accession>
<dbReference type="InParanoid" id="A0A409WMN0"/>
<protein>
    <submittedName>
        <fullName evidence="1">Uncharacterized protein</fullName>
    </submittedName>
</protein>
<dbReference type="EMBL" id="NHYE01004992">
    <property type="protein sequence ID" value="PPQ79711.1"/>
    <property type="molecule type" value="Genomic_DNA"/>
</dbReference>
<reference evidence="1 2" key="1">
    <citation type="journal article" date="2018" name="Evol. Lett.">
        <title>Horizontal gene cluster transfer increased hallucinogenic mushroom diversity.</title>
        <authorList>
            <person name="Reynolds H.T."/>
            <person name="Vijayakumar V."/>
            <person name="Gluck-Thaler E."/>
            <person name="Korotkin H.B."/>
            <person name="Matheny P.B."/>
            <person name="Slot J.C."/>
        </authorList>
    </citation>
    <scope>NUCLEOTIDE SEQUENCE [LARGE SCALE GENOMIC DNA]</scope>
    <source>
        <strain evidence="1 2">SRW20</strain>
    </source>
</reference>
<dbReference type="AlphaFoldDB" id="A0A409WMN0"/>
<name>A0A409WMN0_9AGAR</name>